<evidence type="ECO:0000313" key="4">
    <source>
        <dbReference type="Proteomes" id="UP000769484"/>
    </source>
</evidence>
<accession>A0A930KL07</accession>
<dbReference type="InterPro" id="IPR025344">
    <property type="entry name" value="CDP1-like_IMS"/>
</dbReference>
<dbReference type="EMBL" id="JABZXJ010000041">
    <property type="protein sequence ID" value="MBF1650239.1"/>
    <property type="molecule type" value="Genomic_DNA"/>
</dbReference>
<sequence length="136" mass="14495">SSVPSAPEGSADTASSDSGQPRQFLDEATMDSINKVAVDNAAEEYAASAAEYAQNGWHYEGTSTVVGSPKVAEGTYQGKRARFVEVCLDSSQVKTKDSSGRELQSGGKRALNIYTLVESDGTWKIAQHDFPNNPDC</sequence>
<feature type="region of interest" description="Disordered" evidence="1">
    <location>
        <begin position="1"/>
        <end position="27"/>
    </location>
</feature>
<feature type="domain" description="Plastid division protein CDP1-like IMS" evidence="2">
    <location>
        <begin position="26"/>
        <end position="126"/>
    </location>
</feature>
<dbReference type="Pfam" id="PF13355">
    <property type="entry name" value="ARC6-like_IMS"/>
    <property type="match status" value="1"/>
</dbReference>
<protein>
    <submittedName>
        <fullName evidence="3">DUF4101 domain-containing protein</fullName>
    </submittedName>
</protein>
<organism evidence="3 4">
    <name type="scientific">Rothia dentocariosa</name>
    <dbReference type="NCBI Taxonomy" id="2047"/>
    <lineage>
        <taxon>Bacteria</taxon>
        <taxon>Bacillati</taxon>
        <taxon>Actinomycetota</taxon>
        <taxon>Actinomycetes</taxon>
        <taxon>Micrococcales</taxon>
        <taxon>Micrococcaceae</taxon>
        <taxon>Rothia</taxon>
    </lineage>
</organism>
<comment type="caution">
    <text evidence="3">The sequence shown here is derived from an EMBL/GenBank/DDBJ whole genome shotgun (WGS) entry which is preliminary data.</text>
</comment>
<dbReference type="Proteomes" id="UP000769484">
    <property type="component" value="Unassembled WGS sequence"/>
</dbReference>
<evidence type="ECO:0000256" key="1">
    <source>
        <dbReference type="SAM" id="MobiDB-lite"/>
    </source>
</evidence>
<name>A0A930KL07_9MICC</name>
<feature type="compositionally biased region" description="Polar residues" evidence="1">
    <location>
        <begin position="12"/>
        <end position="21"/>
    </location>
</feature>
<gene>
    <name evidence="3" type="ORF">HXO56_09180</name>
</gene>
<reference evidence="3" key="1">
    <citation type="submission" date="2020-04" db="EMBL/GenBank/DDBJ databases">
        <title>Deep metagenomics examines the oral microbiome during advanced dental caries in children, revealing novel taxa and co-occurrences with host molecules.</title>
        <authorList>
            <person name="Baker J.L."/>
            <person name="Morton J.T."/>
            <person name="Dinis M."/>
            <person name="Alvarez R."/>
            <person name="Tran N.C."/>
            <person name="Knight R."/>
            <person name="Edlund A."/>
        </authorList>
    </citation>
    <scope>NUCLEOTIDE SEQUENCE</scope>
    <source>
        <strain evidence="3">JCVI_47_bin.4</strain>
    </source>
</reference>
<proteinExistence type="predicted"/>
<evidence type="ECO:0000259" key="2">
    <source>
        <dbReference type="Pfam" id="PF13355"/>
    </source>
</evidence>
<feature type="non-terminal residue" evidence="3">
    <location>
        <position position="1"/>
    </location>
</feature>
<dbReference type="AlphaFoldDB" id="A0A930KL07"/>
<evidence type="ECO:0000313" key="3">
    <source>
        <dbReference type="EMBL" id="MBF1650239.1"/>
    </source>
</evidence>